<dbReference type="EMBL" id="UGSQ01000003">
    <property type="protein sequence ID" value="SUB26362.1"/>
    <property type="molecule type" value="Genomic_DNA"/>
</dbReference>
<reference evidence="1 3" key="1">
    <citation type="submission" date="2018-06" db="EMBL/GenBank/DDBJ databases">
        <authorList>
            <consortium name="Pathogen Informatics"/>
            <person name="Doyle S."/>
        </authorList>
    </citation>
    <scope>NUCLEOTIDE SEQUENCE [LARGE SCALE GENOMIC DNA]</scope>
    <source>
        <strain evidence="1 3">NCTC11188</strain>
    </source>
</reference>
<dbReference type="Proteomes" id="UP000255113">
    <property type="component" value="Unassembled WGS sequence"/>
</dbReference>
<accession>A0A379AX95</accession>
<proteinExistence type="predicted"/>
<name>A0A379AX95_AVIGA</name>
<gene>
    <name evidence="2" type="ORF">EV689_104119</name>
    <name evidence="1" type="ORF">NCTC11188_00711</name>
</gene>
<evidence type="ECO:0000313" key="2">
    <source>
        <dbReference type="EMBL" id="TDP28855.1"/>
    </source>
</evidence>
<protein>
    <submittedName>
        <fullName evidence="1">Uncharacterized protein</fullName>
    </submittedName>
</protein>
<evidence type="ECO:0000313" key="1">
    <source>
        <dbReference type="EMBL" id="SUB26362.1"/>
    </source>
</evidence>
<keyword evidence="4" id="KW-1185">Reference proteome</keyword>
<dbReference type="AlphaFoldDB" id="A0A379AX95"/>
<sequence length="90" mass="11080">MSFIQKFRSQNYYYEIIEKAQNERETDEAIEKIDSLLSSKTEEEQKQIWEHLYNQYKQISCFESLDNQHFYKLMSYKKQQLVNKLQGKKQ</sequence>
<reference evidence="2 4" key="2">
    <citation type="submission" date="2019-03" db="EMBL/GenBank/DDBJ databases">
        <title>Genomic Encyclopedia of Type Strains, Phase IV (KMG-IV): sequencing the most valuable type-strain genomes for metagenomic binning, comparative biology and taxonomic classification.</title>
        <authorList>
            <person name="Goeker M."/>
        </authorList>
    </citation>
    <scope>NUCLEOTIDE SEQUENCE [LARGE SCALE GENOMIC DNA]</scope>
    <source>
        <strain evidence="2 4">DSM 17481</strain>
    </source>
</reference>
<dbReference type="Proteomes" id="UP000294683">
    <property type="component" value="Unassembled WGS sequence"/>
</dbReference>
<dbReference type="RefSeq" id="WP_103852838.1">
    <property type="nucleotide sequence ID" value="NZ_PQVJ01000006.1"/>
</dbReference>
<evidence type="ECO:0000313" key="3">
    <source>
        <dbReference type="Proteomes" id="UP000255113"/>
    </source>
</evidence>
<evidence type="ECO:0000313" key="4">
    <source>
        <dbReference type="Proteomes" id="UP000294683"/>
    </source>
</evidence>
<dbReference type="EMBL" id="SNXJ01000004">
    <property type="protein sequence ID" value="TDP28855.1"/>
    <property type="molecule type" value="Genomic_DNA"/>
</dbReference>
<organism evidence="1 3">
    <name type="scientific">Avibacterium gallinarum</name>
    <name type="common">Pasteurella gallinarum</name>
    <dbReference type="NCBI Taxonomy" id="755"/>
    <lineage>
        <taxon>Bacteria</taxon>
        <taxon>Pseudomonadati</taxon>
        <taxon>Pseudomonadota</taxon>
        <taxon>Gammaproteobacteria</taxon>
        <taxon>Pasteurellales</taxon>
        <taxon>Pasteurellaceae</taxon>
        <taxon>Avibacterium</taxon>
    </lineage>
</organism>